<feature type="transmembrane region" description="Helical" evidence="2">
    <location>
        <begin position="820"/>
        <end position="837"/>
    </location>
</feature>
<dbReference type="Pfam" id="PF10101">
    <property type="entry name" value="DUF2339"/>
    <property type="match status" value="1"/>
</dbReference>
<feature type="transmembrane region" description="Helical" evidence="2">
    <location>
        <begin position="424"/>
        <end position="442"/>
    </location>
</feature>
<feature type="transmembrane region" description="Helical" evidence="2">
    <location>
        <begin position="214"/>
        <end position="232"/>
    </location>
</feature>
<feature type="transmembrane region" description="Helical" evidence="2">
    <location>
        <begin position="370"/>
        <end position="389"/>
    </location>
</feature>
<feature type="transmembrane region" description="Helical" evidence="2">
    <location>
        <begin position="509"/>
        <end position="526"/>
    </location>
</feature>
<feature type="transmembrane region" description="Helical" evidence="2">
    <location>
        <begin position="187"/>
        <end position="207"/>
    </location>
</feature>
<evidence type="ECO:0000256" key="2">
    <source>
        <dbReference type="SAM" id="Phobius"/>
    </source>
</evidence>
<feature type="transmembrane region" description="Helical" evidence="2">
    <location>
        <begin position="790"/>
        <end position="808"/>
    </location>
</feature>
<dbReference type="PIRSF" id="PIRSF035905">
    <property type="entry name" value="UCP035905_mp"/>
    <property type="match status" value="1"/>
</dbReference>
<dbReference type="PANTHER" id="PTHR38434:SF1">
    <property type="entry name" value="BLL2549 PROTEIN"/>
    <property type="match status" value="1"/>
</dbReference>
<feature type="transmembrane region" description="Helical" evidence="2">
    <location>
        <begin position="564"/>
        <end position="585"/>
    </location>
</feature>
<feature type="transmembrane region" description="Helical" evidence="2">
    <location>
        <begin position="6"/>
        <end position="26"/>
    </location>
</feature>
<feature type="transmembrane region" description="Helical" evidence="2">
    <location>
        <begin position="106"/>
        <end position="125"/>
    </location>
</feature>
<dbReference type="EMBL" id="JACXWD010000084">
    <property type="protein sequence ID" value="MBD3869411.1"/>
    <property type="molecule type" value="Genomic_DNA"/>
</dbReference>
<feature type="transmembrane region" description="Helical" evidence="2">
    <location>
        <begin position="484"/>
        <end position="503"/>
    </location>
</feature>
<protein>
    <submittedName>
        <fullName evidence="3">DUF2339 domain-containing protein</fullName>
    </submittedName>
</protein>
<feature type="transmembrane region" description="Helical" evidence="2">
    <location>
        <begin position="320"/>
        <end position="339"/>
    </location>
</feature>
<feature type="compositionally biased region" description="Pro residues" evidence="1">
    <location>
        <begin position="67"/>
        <end position="86"/>
    </location>
</feature>
<evidence type="ECO:0000313" key="3">
    <source>
        <dbReference type="EMBL" id="MBD3869411.1"/>
    </source>
</evidence>
<feature type="transmembrane region" description="Helical" evidence="2">
    <location>
        <begin position="261"/>
        <end position="280"/>
    </location>
</feature>
<dbReference type="InterPro" id="IPR014600">
    <property type="entry name" value="UCP035905_mem"/>
</dbReference>
<evidence type="ECO:0000256" key="1">
    <source>
        <dbReference type="SAM" id="MobiDB-lite"/>
    </source>
</evidence>
<sequence length="849" mass="92225">MEFMIVVLLALILVIPVTALILAIFNNARAGRIEQRLNRLEMEAAGRKSRPEPTLPLPLPVEEEPPATLPPSHRPPPPPVPSPSPVEPVAPVRKPIWTREDVMAKLPVWLGALAMALSGAFLVKYSFDRGWLGPTARVLTGLGFGVAMMVVGDRAFRKTRLVGHGLVAAGVAVVYAALLAAVNFYDLLSPMAGFGLMALNTAAAVAMSVRHGRIVVVIGMIGGFMTPMWIGSQTREPGLLFMYLFLLQVGLLVVGQRRRWWPVSLVTLAFSLFWAGFWIVTSPDLTLDRIPASLFLLASAVSFVRAGWGTRHKDLKHASAWIGLAGAAGSMLLLAILVGSTRFDMIEWGFFGILAVGAVVLSWREPAYRGLAVLAAAVAALLLASWGATVGRDEIGRLVAVAVTAGLFFTLSGFAAMRDARPTWFWAALSSGSTLAIVAASVPGLTRVFPDMKWWPVCLAAALLPAAFAFLVHRGRDRLEHSGYCLAAFVVSASALLTLAIGLDLERAFLTSALAVEIPVLAWLAFRFRIPFLERGGLVLAMAVAVRLLLNPQVLYYPLGEGLLFNWLLYGYGLPIIAFLAAAVLFRRGGQDNIGDLLESGACLFGWAYTILEIRHLFHPGNFRSQSMTVAEMSTYVVAWIAYALLLRLVHQRTGRRQFELGTTILGASACGLAVLYLAGVLNPLWERYAVGETAVFNKLLLIYGIPLLLAVILAGRYRVDGRKILARFVSGTAVLLGFTLLSLEIRQLFHGTYLQGGSASGAELYSYSVAWILFAVGLLVLWRYRGGMVLKYGSAIFMALAVGKVFLYDTANLVDLYRVLSLFGLGLTLLGLSWFYQRFVFGVRSGKE</sequence>
<feature type="transmembrane region" description="Helical" evidence="2">
    <location>
        <begin position="700"/>
        <end position="718"/>
    </location>
</feature>
<keyword evidence="2" id="KW-0812">Transmembrane</keyword>
<proteinExistence type="predicted"/>
<name>A0A8J6XYU4_9BACT</name>
<feature type="transmembrane region" description="Helical" evidence="2">
    <location>
        <begin position="766"/>
        <end position="783"/>
    </location>
</feature>
<feature type="transmembrane region" description="Helical" evidence="2">
    <location>
        <begin position="630"/>
        <end position="649"/>
    </location>
</feature>
<evidence type="ECO:0000313" key="4">
    <source>
        <dbReference type="Proteomes" id="UP000648239"/>
    </source>
</evidence>
<feature type="transmembrane region" description="Helical" evidence="2">
    <location>
        <begin position="292"/>
        <end position="308"/>
    </location>
</feature>
<organism evidence="3 4">
    <name type="scientific">Candidatus Polarisedimenticola svalbardensis</name>
    <dbReference type="NCBI Taxonomy" id="2886004"/>
    <lineage>
        <taxon>Bacteria</taxon>
        <taxon>Pseudomonadati</taxon>
        <taxon>Acidobacteriota</taxon>
        <taxon>Candidatus Polarisedimenticolia</taxon>
        <taxon>Candidatus Polarisedimenticolales</taxon>
        <taxon>Candidatus Polarisedimenticolaceae</taxon>
        <taxon>Candidatus Polarisedimenticola</taxon>
    </lineage>
</organism>
<dbReference type="PANTHER" id="PTHR38434">
    <property type="entry name" value="BLL2549 PROTEIN"/>
    <property type="match status" value="1"/>
</dbReference>
<gene>
    <name evidence="3" type="ORF">IFK94_14920</name>
</gene>
<feature type="transmembrane region" description="Helical" evidence="2">
    <location>
        <begin position="725"/>
        <end position="746"/>
    </location>
</feature>
<dbReference type="InterPro" id="IPR019286">
    <property type="entry name" value="DUF2339_TM"/>
</dbReference>
<accession>A0A8J6XYU4</accession>
<dbReference type="Proteomes" id="UP000648239">
    <property type="component" value="Unassembled WGS sequence"/>
</dbReference>
<feature type="transmembrane region" description="Helical" evidence="2">
    <location>
        <begin position="131"/>
        <end position="152"/>
    </location>
</feature>
<reference evidence="3 4" key="1">
    <citation type="submission" date="2020-08" db="EMBL/GenBank/DDBJ databases">
        <title>Acidobacteriota in marine sediments use diverse sulfur dissimilation pathways.</title>
        <authorList>
            <person name="Wasmund K."/>
        </authorList>
    </citation>
    <scope>NUCLEOTIDE SEQUENCE [LARGE SCALE GENOMIC DNA]</scope>
    <source>
        <strain evidence="3">MAG AM4</strain>
    </source>
</reference>
<dbReference type="AlphaFoldDB" id="A0A8J6XYU4"/>
<feature type="transmembrane region" description="Helical" evidence="2">
    <location>
        <begin position="345"/>
        <end position="363"/>
    </location>
</feature>
<feature type="region of interest" description="Disordered" evidence="1">
    <location>
        <begin position="44"/>
        <end position="86"/>
    </location>
</feature>
<keyword evidence="2" id="KW-1133">Transmembrane helix</keyword>
<feature type="transmembrane region" description="Helical" evidence="2">
    <location>
        <begin position="538"/>
        <end position="558"/>
    </location>
</feature>
<feature type="transmembrane region" description="Helical" evidence="2">
    <location>
        <begin position="597"/>
        <end position="618"/>
    </location>
</feature>
<comment type="caution">
    <text evidence="3">The sequence shown here is derived from an EMBL/GenBank/DDBJ whole genome shotgun (WGS) entry which is preliminary data.</text>
</comment>
<feature type="transmembrane region" description="Helical" evidence="2">
    <location>
        <begin position="161"/>
        <end position="181"/>
    </location>
</feature>
<feature type="transmembrane region" description="Helical" evidence="2">
    <location>
        <begin position="454"/>
        <end position="472"/>
    </location>
</feature>
<feature type="transmembrane region" description="Helical" evidence="2">
    <location>
        <begin position="238"/>
        <end position="254"/>
    </location>
</feature>
<keyword evidence="2" id="KW-0472">Membrane</keyword>
<feature type="transmembrane region" description="Helical" evidence="2">
    <location>
        <begin position="661"/>
        <end position="680"/>
    </location>
</feature>
<feature type="transmembrane region" description="Helical" evidence="2">
    <location>
        <begin position="395"/>
        <end position="417"/>
    </location>
</feature>